<keyword evidence="4" id="KW-1185">Reference proteome</keyword>
<dbReference type="VEuPathDB" id="VectorBase:ASIC003955"/>
<dbReference type="EMBL" id="KE524793">
    <property type="protein sequence ID" value="KFB36794.1"/>
    <property type="molecule type" value="Genomic_DNA"/>
</dbReference>
<evidence type="ECO:0000313" key="2">
    <source>
        <dbReference type="EMBL" id="KFB36794.1"/>
    </source>
</evidence>
<reference evidence="3" key="2">
    <citation type="submission" date="2020-05" db="UniProtKB">
        <authorList>
            <consortium name="EnsemblMetazoa"/>
        </authorList>
    </citation>
    <scope>IDENTIFICATION</scope>
</reference>
<sequence>MCCNQKLHWEHILSTSHSTPEWWCEYVLGKAGRDWDVKNSNGNRGLTGKVETIVVSARRPQIIPIASANRTTLGKEFSGAREEKPPPATQKHQSNNLFGPEKRPPETGRLNG</sequence>
<evidence type="ECO:0000313" key="4">
    <source>
        <dbReference type="Proteomes" id="UP000030765"/>
    </source>
</evidence>
<accession>A0A084VFQ0</accession>
<gene>
    <name evidence="2" type="ORF">ZHAS_00003955</name>
</gene>
<name>A0A084VFQ0_ANOSI</name>
<evidence type="ECO:0000256" key="1">
    <source>
        <dbReference type="SAM" id="MobiDB-lite"/>
    </source>
</evidence>
<protein>
    <submittedName>
        <fullName evidence="2 3">Phosphogluconate dehydratase</fullName>
    </submittedName>
</protein>
<dbReference type="AlphaFoldDB" id="A0A084VFQ0"/>
<proteinExistence type="predicted"/>
<reference evidence="2 4" key="1">
    <citation type="journal article" date="2014" name="BMC Genomics">
        <title>Genome sequence of Anopheles sinensis provides insight into genetics basis of mosquito competence for malaria parasites.</title>
        <authorList>
            <person name="Zhou D."/>
            <person name="Zhang D."/>
            <person name="Ding G."/>
            <person name="Shi L."/>
            <person name="Hou Q."/>
            <person name="Ye Y."/>
            <person name="Xu Y."/>
            <person name="Zhou H."/>
            <person name="Xiong C."/>
            <person name="Li S."/>
            <person name="Yu J."/>
            <person name="Hong S."/>
            <person name="Yu X."/>
            <person name="Zou P."/>
            <person name="Chen C."/>
            <person name="Chang X."/>
            <person name="Wang W."/>
            <person name="Lv Y."/>
            <person name="Sun Y."/>
            <person name="Ma L."/>
            <person name="Shen B."/>
            <person name="Zhu C."/>
        </authorList>
    </citation>
    <scope>NUCLEOTIDE SEQUENCE [LARGE SCALE GENOMIC DNA]</scope>
</reference>
<dbReference type="Proteomes" id="UP000030765">
    <property type="component" value="Unassembled WGS sequence"/>
</dbReference>
<evidence type="ECO:0000313" key="3">
    <source>
        <dbReference type="EnsemblMetazoa" id="ASIC003955-PA"/>
    </source>
</evidence>
<feature type="region of interest" description="Disordered" evidence="1">
    <location>
        <begin position="73"/>
        <end position="112"/>
    </location>
</feature>
<dbReference type="EMBL" id="ATLV01012456">
    <property type="status" value="NOT_ANNOTATED_CDS"/>
    <property type="molecule type" value="Genomic_DNA"/>
</dbReference>
<dbReference type="EnsemblMetazoa" id="ASIC003955-RA">
    <property type="protein sequence ID" value="ASIC003955-PA"/>
    <property type="gene ID" value="ASIC003955"/>
</dbReference>
<organism evidence="2">
    <name type="scientific">Anopheles sinensis</name>
    <name type="common">Mosquito</name>
    <dbReference type="NCBI Taxonomy" id="74873"/>
    <lineage>
        <taxon>Eukaryota</taxon>
        <taxon>Metazoa</taxon>
        <taxon>Ecdysozoa</taxon>
        <taxon>Arthropoda</taxon>
        <taxon>Hexapoda</taxon>
        <taxon>Insecta</taxon>
        <taxon>Pterygota</taxon>
        <taxon>Neoptera</taxon>
        <taxon>Endopterygota</taxon>
        <taxon>Diptera</taxon>
        <taxon>Nematocera</taxon>
        <taxon>Culicoidea</taxon>
        <taxon>Culicidae</taxon>
        <taxon>Anophelinae</taxon>
        <taxon>Anopheles</taxon>
    </lineage>
</organism>